<accession>A0A438JQY2</accession>
<dbReference type="PANTHER" id="PTHR47481">
    <property type="match status" value="1"/>
</dbReference>
<feature type="domain" description="Reverse transcriptase Ty1/copia-type" evidence="2">
    <location>
        <begin position="493"/>
        <end position="567"/>
    </location>
</feature>
<comment type="caution">
    <text evidence="3">The sequence shown here is derived from an EMBL/GenBank/DDBJ whole genome shotgun (WGS) entry which is preliminary data.</text>
</comment>
<reference evidence="3 4" key="1">
    <citation type="journal article" date="2018" name="PLoS Genet.">
        <title>Population sequencing reveals clonal diversity and ancestral inbreeding in the grapevine cultivar Chardonnay.</title>
        <authorList>
            <person name="Roach M.J."/>
            <person name="Johnson D.L."/>
            <person name="Bohlmann J."/>
            <person name="van Vuuren H.J."/>
            <person name="Jones S.J."/>
            <person name="Pretorius I.S."/>
            <person name="Schmidt S.A."/>
            <person name="Borneman A.R."/>
        </authorList>
    </citation>
    <scope>NUCLEOTIDE SEQUENCE [LARGE SCALE GENOMIC DNA]</scope>
    <source>
        <strain evidence="4">cv. Chardonnay</strain>
        <tissue evidence="3">Leaf</tissue>
    </source>
</reference>
<proteinExistence type="predicted"/>
<dbReference type="Pfam" id="PF07727">
    <property type="entry name" value="RVT_2"/>
    <property type="match status" value="1"/>
</dbReference>
<protein>
    <submittedName>
        <fullName evidence="3">Retrovirus-related Pol polyprotein from transposon RE1</fullName>
    </submittedName>
</protein>
<feature type="region of interest" description="Disordered" evidence="1">
    <location>
        <begin position="241"/>
        <end position="264"/>
    </location>
</feature>
<organism evidence="3 4">
    <name type="scientific">Vitis vinifera</name>
    <name type="common">Grape</name>
    <dbReference type="NCBI Taxonomy" id="29760"/>
    <lineage>
        <taxon>Eukaryota</taxon>
        <taxon>Viridiplantae</taxon>
        <taxon>Streptophyta</taxon>
        <taxon>Embryophyta</taxon>
        <taxon>Tracheophyta</taxon>
        <taxon>Spermatophyta</taxon>
        <taxon>Magnoliopsida</taxon>
        <taxon>eudicotyledons</taxon>
        <taxon>Gunneridae</taxon>
        <taxon>Pentapetalae</taxon>
        <taxon>rosids</taxon>
        <taxon>Vitales</taxon>
        <taxon>Vitaceae</taxon>
        <taxon>Viteae</taxon>
        <taxon>Vitis</taxon>
    </lineage>
</organism>
<evidence type="ECO:0000313" key="4">
    <source>
        <dbReference type="Proteomes" id="UP000288805"/>
    </source>
</evidence>
<evidence type="ECO:0000259" key="2">
    <source>
        <dbReference type="Pfam" id="PF07727"/>
    </source>
</evidence>
<feature type="compositionally biased region" description="Low complexity" evidence="1">
    <location>
        <begin position="241"/>
        <end position="258"/>
    </location>
</feature>
<dbReference type="PANTHER" id="PTHR47481:SF30">
    <property type="entry name" value="CCHC-TYPE DOMAIN-CONTAINING PROTEIN"/>
    <property type="match status" value="1"/>
</dbReference>
<sequence>MVLELTSMANSLTPTSSFSSQFVPISFNHSISIKLDQNNFLIWCQQVEATIKGYKLSKFINGIDTVPPKFLSSTYETSGKINQDFSDWEQQDQLLVSWLLSSMSKGLLTRMVGCVTSFQIWEKLEVFFAAQTRTKIDQFKMQLKSSQKDHIDAIFEGLPSEHDTLITVVTTRTNSYTVDEIEYVLLAQERCIEKATKALDSNLSANLATQSQNNKDKKMSNNSFENGFSTFDQGNFRGLNNFPSRGGSSSRGFNTFRGSSRRGRGGFNGGQNYWNFNKPQCQLCGHVGHLVQQCYYRFDPSFQVPFSFQNGFHSAQDSSQMTTMVATTPEFAYDSSWYLDFGATNHITPDIHNLMNKTEFAGQDKIMMGNGTDQASKEILMAGRVKNGLYLFDDFTLLPSAKPLLVPSSTTSYLWHHRLGHPSLKIDQIQEDLAYVPMQPYKNTHSMVTRSKVENFKPKVLATTCEPTCVKEALHVHHWKQAMTDELMALLKNNTWSLVPLPLGRTPIGCKWVFKVKENPDGSIQKYKARLVAKGLHQVAGFDFIETFSPVVKLATIRVMLTIALSRDGILITRKQVVMHLITILNREFALKGLGEVNYLLGIEVNHTSEGIHLSQGKYITDLLCKAKMQGANPISTPMTTRQKLLGYGSESVQDVKLYKSIVGAFNM</sequence>
<dbReference type="EMBL" id="QGNW01000031">
    <property type="protein sequence ID" value="RVX11367.1"/>
    <property type="molecule type" value="Genomic_DNA"/>
</dbReference>
<evidence type="ECO:0000313" key="3">
    <source>
        <dbReference type="EMBL" id="RVX11367.1"/>
    </source>
</evidence>
<gene>
    <name evidence="3" type="primary">RE1_920</name>
    <name evidence="3" type="ORF">CK203_019713</name>
</gene>
<evidence type="ECO:0000256" key="1">
    <source>
        <dbReference type="SAM" id="MobiDB-lite"/>
    </source>
</evidence>
<name>A0A438JQY2_VITVI</name>
<dbReference type="InterPro" id="IPR013103">
    <property type="entry name" value="RVT_2"/>
</dbReference>
<dbReference type="AlphaFoldDB" id="A0A438JQY2"/>
<dbReference type="Proteomes" id="UP000288805">
    <property type="component" value="Unassembled WGS sequence"/>
</dbReference>